<evidence type="ECO:0000313" key="4">
    <source>
        <dbReference type="Proteomes" id="UP000075883"/>
    </source>
</evidence>
<organism evidence="3 4">
    <name type="scientific">Anopheles culicifacies</name>
    <dbReference type="NCBI Taxonomy" id="139723"/>
    <lineage>
        <taxon>Eukaryota</taxon>
        <taxon>Metazoa</taxon>
        <taxon>Ecdysozoa</taxon>
        <taxon>Arthropoda</taxon>
        <taxon>Hexapoda</taxon>
        <taxon>Insecta</taxon>
        <taxon>Pterygota</taxon>
        <taxon>Neoptera</taxon>
        <taxon>Endopterygota</taxon>
        <taxon>Diptera</taxon>
        <taxon>Nematocera</taxon>
        <taxon>Culicoidea</taxon>
        <taxon>Culicidae</taxon>
        <taxon>Anophelinae</taxon>
        <taxon>Anopheles</taxon>
        <taxon>culicifacies species complex</taxon>
    </lineage>
</organism>
<dbReference type="EnsemblMetazoa" id="ACUA025854-RA">
    <property type="protein sequence ID" value="ACUA025854-PA"/>
    <property type="gene ID" value="ACUA025854"/>
</dbReference>
<protein>
    <recommendedName>
        <fullName evidence="2">Carboxylesterase type B domain-containing protein</fullName>
    </recommendedName>
</protein>
<reference evidence="4" key="1">
    <citation type="submission" date="2013-09" db="EMBL/GenBank/DDBJ databases">
        <title>The Genome Sequence of Anopheles culicifacies species A.</title>
        <authorList>
            <consortium name="The Broad Institute Genomics Platform"/>
            <person name="Neafsey D.E."/>
            <person name="Besansky N."/>
            <person name="Howell P."/>
            <person name="Walton C."/>
            <person name="Young S.K."/>
            <person name="Zeng Q."/>
            <person name="Gargeya S."/>
            <person name="Fitzgerald M."/>
            <person name="Haas B."/>
            <person name="Abouelleil A."/>
            <person name="Allen A.W."/>
            <person name="Alvarado L."/>
            <person name="Arachchi H.M."/>
            <person name="Berlin A.M."/>
            <person name="Chapman S.B."/>
            <person name="Gainer-Dewar J."/>
            <person name="Goldberg J."/>
            <person name="Griggs A."/>
            <person name="Gujja S."/>
            <person name="Hansen M."/>
            <person name="Howarth C."/>
            <person name="Imamovic A."/>
            <person name="Ireland A."/>
            <person name="Larimer J."/>
            <person name="McCowan C."/>
            <person name="Murphy C."/>
            <person name="Pearson M."/>
            <person name="Poon T.W."/>
            <person name="Priest M."/>
            <person name="Roberts A."/>
            <person name="Saif S."/>
            <person name="Shea T."/>
            <person name="Sisk P."/>
            <person name="Sykes S."/>
            <person name="Wortman J."/>
            <person name="Nusbaum C."/>
            <person name="Birren B."/>
        </authorList>
    </citation>
    <scope>NUCLEOTIDE SEQUENCE [LARGE SCALE GENOMIC DNA]</scope>
    <source>
        <strain evidence="4">A-37</strain>
    </source>
</reference>
<dbReference type="STRING" id="139723.A0A182MTF2"/>
<dbReference type="InterPro" id="IPR029058">
    <property type="entry name" value="AB_hydrolase_fold"/>
</dbReference>
<dbReference type="PANTHER" id="PTHR11559">
    <property type="entry name" value="CARBOXYLESTERASE"/>
    <property type="match status" value="1"/>
</dbReference>
<dbReference type="SUPFAM" id="SSF53474">
    <property type="entry name" value="alpha/beta-Hydrolases"/>
    <property type="match status" value="1"/>
</dbReference>
<dbReference type="Proteomes" id="UP000075883">
    <property type="component" value="Unassembled WGS sequence"/>
</dbReference>
<dbReference type="EMBL" id="AXCM01004286">
    <property type="status" value="NOT_ANNOTATED_CDS"/>
    <property type="molecule type" value="Genomic_DNA"/>
</dbReference>
<evidence type="ECO:0000256" key="1">
    <source>
        <dbReference type="ARBA" id="ARBA00023180"/>
    </source>
</evidence>
<dbReference type="InterPro" id="IPR050309">
    <property type="entry name" value="Type-B_Carboxylest/Lipase"/>
</dbReference>
<accession>A0A182MTF2</accession>
<dbReference type="Gene3D" id="3.40.50.1820">
    <property type="entry name" value="alpha/beta hydrolase"/>
    <property type="match status" value="1"/>
</dbReference>
<dbReference type="Pfam" id="PF00135">
    <property type="entry name" value="COesterase"/>
    <property type="match status" value="1"/>
</dbReference>
<feature type="domain" description="Carboxylesterase type B" evidence="2">
    <location>
        <begin position="5"/>
        <end position="268"/>
    </location>
</feature>
<sequence length="277" mass="32074">MLAKSQKEALTAHEKTLDSVYPFRPVLEQADSIDPIITEDVFVLLQRTNGLPKPMILGVTSEEAAYKINTFRQYLHRYTEDKCRFIPDLLNVPQDERPQVAQRILDFYCGPDGVCLEREFELSRIFTDTQYLIPAVQAAEQQLTHRQGEIFFYHFSAETELNKFRQLWKVPSEYRGASHADDVCYLFSSTFFATDAVSTGSDAWRLRNAMCGLWTSFAKSGVPQMEETDMEWTSLKKPVMGSFNLSALDIGCELKMVQNHLEDRVSFWREMFKKYNK</sequence>
<proteinExistence type="predicted"/>
<name>A0A182MTF2_9DIPT</name>
<keyword evidence="4" id="KW-1185">Reference proteome</keyword>
<dbReference type="AlphaFoldDB" id="A0A182MTF2"/>
<evidence type="ECO:0000313" key="3">
    <source>
        <dbReference type="EnsemblMetazoa" id="ACUA025854-PA"/>
    </source>
</evidence>
<reference evidence="3" key="2">
    <citation type="submission" date="2020-05" db="UniProtKB">
        <authorList>
            <consortium name="EnsemblMetazoa"/>
        </authorList>
    </citation>
    <scope>IDENTIFICATION</scope>
    <source>
        <strain evidence="3">A-37</strain>
    </source>
</reference>
<keyword evidence="1" id="KW-0325">Glycoprotein</keyword>
<evidence type="ECO:0000259" key="2">
    <source>
        <dbReference type="Pfam" id="PF00135"/>
    </source>
</evidence>
<dbReference type="InterPro" id="IPR002018">
    <property type="entry name" value="CarbesteraseB"/>
</dbReference>
<dbReference type="VEuPathDB" id="VectorBase:ACUA025854"/>